<proteinExistence type="predicted"/>
<dbReference type="EMBL" id="JAMYWD010000003">
    <property type="protein sequence ID" value="KAJ4975170.1"/>
    <property type="molecule type" value="Genomic_DNA"/>
</dbReference>
<name>A0A9Q0KR70_9MAGN</name>
<comment type="caution">
    <text evidence="1">The sequence shown here is derived from an EMBL/GenBank/DDBJ whole genome shotgun (WGS) entry which is preliminary data.</text>
</comment>
<protein>
    <submittedName>
        <fullName evidence="1">Uncharacterized protein</fullName>
    </submittedName>
</protein>
<dbReference type="AlphaFoldDB" id="A0A9Q0KR70"/>
<keyword evidence="2" id="KW-1185">Reference proteome</keyword>
<dbReference type="Proteomes" id="UP001141806">
    <property type="component" value="Unassembled WGS sequence"/>
</dbReference>
<evidence type="ECO:0000313" key="2">
    <source>
        <dbReference type="Proteomes" id="UP001141806"/>
    </source>
</evidence>
<evidence type="ECO:0000313" key="1">
    <source>
        <dbReference type="EMBL" id="KAJ4975170.1"/>
    </source>
</evidence>
<organism evidence="1 2">
    <name type="scientific">Protea cynaroides</name>
    <dbReference type="NCBI Taxonomy" id="273540"/>
    <lineage>
        <taxon>Eukaryota</taxon>
        <taxon>Viridiplantae</taxon>
        <taxon>Streptophyta</taxon>
        <taxon>Embryophyta</taxon>
        <taxon>Tracheophyta</taxon>
        <taxon>Spermatophyta</taxon>
        <taxon>Magnoliopsida</taxon>
        <taxon>Proteales</taxon>
        <taxon>Proteaceae</taxon>
        <taxon>Protea</taxon>
    </lineage>
</organism>
<accession>A0A9Q0KR70</accession>
<reference evidence="1" key="1">
    <citation type="journal article" date="2023" name="Plant J.">
        <title>The genome of the king protea, Protea cynaroides.</title>
        <authorList>
            <person name="Chang J."/>
            <person name="Duong T.A."/>
            <person name="Schoeman C."/>
            <person name="Ma X."/>
            <person name="Roodt D."/>
            <person name="Barker N."/>
            <person name="Li Z."/>
            <person name="Van de Peer Y."/>
            <person name="Mizrachi E."/>
        </authorList>
    </citation>
    <scope>NUCLEOTIDE SEQUENCE</scope>
    <source>
        <tissue evidence="1">Young leaves</tissue>
    </source>
</reference>
<sequence length="185" mass="19453">MVGVCMAVGAGKWSGGAALDGRVDIGNHMSIGSAEVVVDRGIISAAKHEKNNSDTDIGGGSKISANIINSEKGSWHDSSDVDIGGGSKISTGTTNSGTVTLSSLSTMPKHYLTSFGFNPSMEARDVSEHVHLKCLRCSDCAMAAGVSGVSVINLRDKRSSKVGLIHVDVQGLETYFQRVPRRDFR</sequence>
<gene>
    <name evidence="1" type="ORF">NE237_000276</name>
</gene>